<dbReference type="EMBL" id="AHCJ01000083">
    <property type="protein sequence ID" value="EOQ57818.1"/>
    <property type="molecule type" value="Genomic_DNA"/>
</dbReference>
<gene>
    <name evidence="1" type="ORF">IAY_06268</name>
</gene>
<evidence type="ECO:0000313" key="2">
    <source>
        <dbReference type="Proteomes" id="UP000014060"/>
    </source>
</evidence>
<protein>
    <recommendedName>
        <fullName evidence="3">HK97 gp10 family phage protein</fullName>
    </recommendedName>
</protein>
<evidence type="ECO:0008006" key="3">
    <source>
        <dbReference type="Google" id="ProtNLM"/>
    </source>
</evidence>
<evidence type="ECO:0000313" key="1">
    <source>
        <dbReference type="EMBL" id="EOQ57818.1"/>
    </source>
</evidence>
<accession>A0ABC9SQK4</accession>
<name>A0ABC9SQK4_BACCE</name>
<reference evidence="1 2" key="1">
    <citation type="submission" date="2013-01" db="EMBL/GenBank/DDBJ databases">
        <title>The Genome Sequence of Bacillus cereus TIAC219.</title>
        <authorList>
            <consortium name="The Broad Institute Genome Sequencing Platform"/>
            <consortium name="The Broad Institute Genome Sequencing Center for Infectious Disease"/>
            <person name="Feldgarden M."/>
            <person name="Van der Auwera G.A."/>
            <person name="Mahillon J."/>
            <person name="Duprez V."/>
            <person name="Timmery S."/>
            <person name="Mattelet C."/>
            <person name="Dierick K."/>
            <person name="Sun M."/>
            <person name="Yu Z."/>
            <person name="Zhu L."/>
            <person name="Hu X."/>
            <person name="Shank E.B."/>
            <person name="Swiecicka I."/>
            <person name="Hansen B.M."/>
            <person name="Andrup L."/>
            <person name="Walker B."/>
            <person name="Young S.K."/>
            <person name="Zeng Q."/>
            <person name="Gargeya S."/>
            <person name="Fitzgerald M."/>
            <person name="Haas B."/>
            <person name="Abouelleil A."/>
            <person name="Alvarado L."/>
            <person name="Arachchi H.M."/>
            <person name="Berlin A.M."/>
            <person name="Chapman S.B."/>
            <person name="Dewar J."/>
            <person name="Goldberg J."/>
            <person name="Griggs A."/>
            <person name="Gujja S."/>
            <person name="Hansen M."/>
            <person name="Howarth C."/>
            <person name="Imamovic A."/>
            <person name="Larimer J."/>
            <person name="McCowan C."/>
            <person name="Murphy C."/>
            <person name="Neiman D."/>
            <person name="Pearson M."/>
            <person name="Priest M."/>
            <person name="Roberts A."/>
            <person name="Saif S."/>
            <person name="Shea T."/>
            <person name="Sisk P."/>
            <person name="Sykes S."/>
            <person name="Wortman J."/>
            <person name="Nusbaum C."/>
            <person name="Birren B."/>
        </authorList>
    </citation>
    <scope>NUCLEOTIDE SEQUENCE [LARGE SCALE GENOMIC DNA]</scope>
    <source>
        <strain evidence="1 2">TIAC219</strain>
    </source>
</reference>
<comment type="caution">
    <text evidence="1">The sequence shown here is derived from an EMBL/GenBank/DDBJ whole genome shotgun (WGS) entry which is preliminary data.</text>
</comment>
<proteinExistence type="predicted"/>
<organism evidence="1 2">
    <name type="scientific">Bacillus cereus TIAC219</name>
    <dbReference type="NCBI Taxonomy" id="718222"/>
    <lineage>
        <taxon>Bacteria</taxon>
        <taxon>Bacillati</taxon>
        <taxon>Bacillota</taxon>
        <taxon>Bacilli</taxon>
        <taxon>Bacillales</taxon>
        <taxon>Bacillaceae</taxon>
        <taxon>Bacillus</taxon>
        <taxon>Bacillus cereus group</taxon>
    </lineage>
</organism>
<sequence length="134" mass="14774">MAGFTLDFGSFDGNMQRIETGVNNSTKKAMHDCVDDLARISSNIAPIDKSSLRKSHKKTVKQQGDQVVGEVSFSAFGRGNFNYAIAMHEWSYTPSVTGAFNGYAIGSKYLERPLKGESQKYLQWLGEGVQKGLK</sequence>
<dbReference type="AlphaFoldDB" id="A0ABC9SQK4"/>
<dbReference type="Proteomes" id="UP000014060">
    <property type="component" value="Unassembled WGS sequence"/>
</dbReference>